<keyword evidence="6" id="KW-0675">Receptor</keyword>
<dbReference type="Proteomes" id="UP000009022">
    <property type="component" value="Unassembled WGS sequence"/>
</dbReference>
<proteinExistence type="predicted"/>
<evidence type="ECO:0000256" key="5">
    <source>
        <dbReference type="ARBA" id="ARBA00023136"/>
    </source>
</evidence>
<keyword evidence="2 8" id="KW-0812">Transmembrane</keyword>
<dbReference type="InterPro" id="IPR000276">
    <property type="entry name" value="GPCR_Rhodpsn"/>
</dbReference>
<dbReference type="PROSITE" id="PS50262">
    <property type="entry name" value="G_PROTEIN_RECEP_F1_2"/>
    <property type="match status" value="1"/>
</dbReference>
<evidence type="ECO:0000256" key="3">
    <source>
        <dbReference type="ARBA" id="ARBA00022989"/>
    </source>
</evidence>
<dbReference type="GO" id="GO:0004930">
    <property type="term" value="F:G protein-coupled receptor activity"/>
    <property type="evidence" value="ECO:0007669"/>
    <property type="project" value="UniProtKB-KW"/>
</dbReference>
<dbReference type="CTD" id="6756833"/>
<feature type="transmembrane region" description="Helical" evidence="8">
    <location>
        <begin position="139"/>
        <end position="158"/>
    </location>
</feature>
<evidence type="ECO:0000313" key="11">
    <source>
        <dbReference type="Proteomes" id="UP000009022"/>
    </source>
</evidence>
<dbReference type="FunCoup" id="B3S5M7">
    <property type="interactions" value="324"/>
</dbReference>
<name>B3S5M7_TRIAD</name>
<evidence type="ECO:0000256" key="2">
    <source>
        <dbReference type="ARBA" id="ARBA00022692"/>
    </source>
</evidence>
<comment type="subcellular location">
    <subcellularLocation>
        <location evidence="1">Membrane</location>
        <topology evidence="1">Multi-pass membrane protein</topology>
    </subcellularLocation>
</comment>
<dbReference type="Gene3D" id="1.20.1070.10">
    <property type="entry name" value="Rhodopsin 7-helix transmembrane proteins"/>
    <property type="match status" value="1"/>
</dbReference>
<dbReference type="OMA" id="TERRWAN"/>
<feature type="transmembrane region" description="Helical" evidence="8">
    <location>
        <begin position="179"/>
        <end position="203"/>
    </location>
</feature>
<keyword evidence="7" id="KW-0807">Transducer</keyword>
<keyword evidence="11" id="KW-1185">Reference proteome</keyword>
<organism evidence="10 11">
    <name type="scientific">Trichoplax adhaerens</name>
    <name type="common">Trichoplax reptans</name>
    <dbReference type="NCBI Taxonomy" id="10228"/>
    <lineage>
        <taxon>Eukaryota</taxon>
        <taxon>Metazoa</taxon>
        <taxon>Placozoa</taxon>
        <taxon>Uniplacotomia</taxon>
        <taxon>Trichoplacea</taxon>
        <taxon>Trichoplacidae</taxon>
        <taxon>Trichoplax</taxon>
    </lineage>
</organism>
<dbReference type="OrthoDB" id="5962705at2759"/>
<evidence type="ECO:0000256" key="7">
    <source>
        <dbReference type="ARBA" id="ARBA00023224"/>
    </source>
</evidence>
<dbReference type="GO" id="GO:0016020">
    <property type="term" value="C:membrane"/>
    <property type="evidence" value="ECO:0007669"/>
    <property type="project" value="UniProtKB-SubCell"/>
</dbReference>
<dbReference type="Pfam" id="PF00001">
    <property type="entry name" value="7tm_1"/>
    <property type="match status" value="1"/>
</dbReference>
<feature type="transmembrane region" description="Helical" evidence="8">
    <location>
        <begin position="99"/>
        <end position="119"/>
    </location>
</feature>
<keyword evidence="3 8" id="KW-1133">Transmembrane helix</keyword>
<evidence type="ECO:0000256" key="8">
    <source>
        <dbReference type="SAM" id="Phobius"/>
    </source>
</evidence>
<evidence type="ECO:0000256" key="6">
    <source>
        <dbReference type="ARBA" id="ARBA00023170"/>
    </source>
</evidence>
<dbReference type="PANTHER" id="PTHR24243">
    <property type="entry name" value="G-PROTEIN COUPLED RECEPTOR"/>
    <property type="match status" value="1"/>
</dbReference>
<feature type="transmembrane region" description="Helical" evidence="8">
    <location>
        <begin position="271"/>
        <end position="292"/>
    </location>
</feature>
<dbReference type="GeneID" id="6756833"/>
<dbReference type="PRINTS" id="PR00237">
    <property type="entry name" value="GPCRRHODOPSN"/>
</dbReference>
<reference evidence="10 11" key="1">
    <citation type="journal article" date="2008" name="Nature">
        <title>The Trichoplax genome and the nature of placozoans.</title>
        <authorList>
            <person name="Srivastava M."/>
            <person name="Begovic E."/>
            <person name="Chapman J."/>
            <person name="Putnam N.H."/>
            <person name="Hellsten U."/>
            <person name="Kawashima T."/>
            <person name="Kuo A."/>
            <person name="Mitros T."/>
            <person name="Salamov A."/>
            <person name="Carpenter M.L."/>
            <person name="Signorovitch A.Y."/>
            <person name="Moreno M.A."/>
            <person name="Kamm K."/>
            <person name="Grimwood J."/>
            <person name="Schmutz J."/>
            <person name="Shapiro H."/>
            <person name="Grigoriev I.V."/>
            <person name="Buss L.W."/>
            <person name="Schierwater B."/>
            <person name="Dellaporta S.L."/>
            <person name="Rokhsar D.S."/>
        </authorList>
    </citation>
    <scope>NUCLEOTIDE SEQUENCE [LARGE SCALE GENOMIC DNA]</scope>
    <source>
        <strain evidence="10 11">Grell-BS-1999</strain>
    </source>
</reference>
<dbReference type="RefSeq" id="XP_002115506.1">
    <property type="nucleotide sequence ID" value="XM_002115470.1"/>
</dbReference>
<dbReference type="PhylomeDB" id="B3S5M7"/>
<dbReference type="CDD" id="cd00637">
    <property type="entry name" value="7tm_classA_rhodopsin-like"/>
    <property type="match status" value="1"/>
</dbReference>
<protein>
    <recommendedName>
        <fullName evidence="9">G-protein coupled receptors family 1 profile domain-containing protein</fullName>
    </recommendedName>
</protein>
<keyword evidence="4" id="KW-0297">G-protein coupled receptor</keyword>
<dbReference type="InterPro" id="IPR017452">
    <property type="entry name" value="GPCR_Rhodpsn_7TM"/>
</dbReference>
<dbReference type="STRING" id="10228.B3S5M7"/>
<dbReference type="PANTHER" id="PTHR24243:SF208">
    <property type="entry name" value="PYROKININ-1 RECEPTOR"/>
    <property type="match status" value="1"/>
</dbReference>
<feature type="transmembrane region" description="Helical" evidence="8">
    <location>
        <begin position="223"/>
        <end position="250"/>
    </location>
</feature>
<evidence type="ECO:0000313" key="10">
    <source>
        <dbReference type="EMBL" id="EDV21869.1"/>
    </source>
</evidence>
<dbReference type="SUPFAM" id="SSF81321">
    <property type="entry name" value="Family A G protein-coupled receptor-like"/>
    <property type="match status" value="1"/>
</dbReference>
<feature type="transmembrane region" description="Helical" evidence="8">
    <location>
        <begin position="62"/>
        <end position="87"/>
    </location>
</feature>
<sequence>MATWPITGYFSPSDHPSSLPTTTLSSIADGIWTTSASNATSVPSSNYTYYLPPQLVISTWNIAFIVIYAALLTIGVPANIFVLVVIYRSPKLKGVANYYLINLMYADLLVLSINVPFSLITDIMHENRHYMLGNAICKLSPAISQACFYTMSLTLTIISVDRYFQVVYPSSKFWITKSVVLVISSIWLISSLLVIPTLIFVSTENIRGMKLCVNLMPSNIRSVYRLLVVIIIYLIPFVIMLYCNFHMLIAVLRTGKTTSSNQIANKMKKRVMVIVSLIILAFVVCIAPSQIYKIFLEYSVIRISAATIIKISVVCRTVAYFDTLINPILYAALNTRFREGCKDITHSFINRRFTALPGEISRADLILQTKNQSLAIKELCTPALAITICHDEITKTTDQSC</sequence>
<gene>
    <name evidence="10" type="ORF">TRIADDRAFT_59520</name>
</gene>
<dbReference type="KEGG" id="tad:TRIADDRAFT_59520"/>
<evidence type="ECO:0000256" key="1">
    <source>
        <dbReference type="ARBA" id="ARBA00004141"/>
    </source>
</evidence>
<dbReference type="InParanoid" id="B3S5M7"/>
<dbReference type="AlphaFoldDB" id="B3S5M7"/>
<evidence type="ECO:0000259" key="9">
    <source>
        <dbReference type="PROSITE" id="PS50262"/>
    </source>
</evidence>
<feature type="domain" description="G-protein coupled receptors family 1 profile" evidence="9">
    <location>
        <begin position="78"/>
        <end position="330"/>
    </location>
</feature>
<keyword evidence="5 8" id="KW-0472">Membrane</keyword>
<dbReference type="eggNOG" id="KOG3656">
    <property type="taxonomic scope" value="Eukaryota"/>
</dbReference>
<accession>B3S5M7</accession>
<dbReference type="EMBL" id="DS985251">
    <property type="protein sequence ID" value="EDV21869.1"/>
    <property type="molecule type" value="Genomic_DNA"/>
</dbReference>
<dbReference type="HOGENOM" id="CLU_687585_0_0_1"/>
<evidence type="ECO:0000256" key="4">
    <source>
        <dbReference type="ARBA" id="ARBA00023040"/>
    </source>
</evidence>